<name>A0A931FP71_9HYPH</name>
<gene>
    <name evidence="1" type="ORF">I2H38_13755</name>
</gene>
<sequence>MFEVIMGNLDHFRAQLITKCFEPHERKQIRWLSPGMQMQRERVMQALTKQHSLYDRMEACGTMDENHNNMRLCGVPLCPRCFMRRRGKETGLALKKTFVGIPNERLAFLTLLLPVQTDLDEVEPSQRKAKNRLRNIIAYQRDRDVRWNDVQFTGWWEMARLSASDFDEQGRNTRIALEALDFPVLVAKADTTVWRPHLHAIVGLGDVTCEEFAQALRGKGFNKPYQVDARPFHANRPVHANIKSVVRYALKFRIEHDTLTVDGIAYDKEADQRTGRDWWSDKDITAYAKWLMRGRSGFESLRVVIGPK</sequence>
<protein>
    <recommendedName>
        <fullName evidence="3">Replication protein</fullName>
    </recommendedName>
</protein>
<comment type="caution">
    <text evidence="1">The sequence shown here is derived from an EMBL/GenBank/DDBJ whole genome shotgun (WGS) entry which is preliminary data.</text>
</comment>
<evidence type="ECO:0000313" key="2">
    <source>
        <dbReference type="Proteomes" id="UP000599312"/>
    </source>
</evidence>
<dbReference type="Proteomes" id="UP000599312">
    <property type="component" value="Unassembled WGS sequence"/>
</dbReference>
<reference evidence="1" key="1">
    <citation type="submission" date="2020-11" db="EMBL/GenBank/DDBJ databases">
        <authorList>
            <person name="Kim M.K."/>
        </authorList>
    </citation>
    <scope>NUCLEOTIDE SEQUENCE</scope>
    <source>
        <strain evidence="1">BT350</strain>
    </source>
</reference>
<evidence type="ECO:0008006" key="3">
    <source>
        <dbReference type="Google" id="ProtNLM"/>
    </source>
</evidence>
<evidence type="ECO:0000313" key="1">
    <source>
        <dbReference type="EMBL" id="MBF9234440.1"/>
    </source>
</evidence>
<proteinExistence type="predicted"/>
<dbReference type="AlphaFoldDB" id="A0A931FP71"/>
<accession>A0A931FP71</accession>
<dbReference type="EMBL" id="JADQDO010000006">
    <property type="protein sequence ID" value="MBF9234440.1"/>
    <property type="molecule type" value="Genomic_DNA"/>
</dbReference>
<dbReference type="RefSeq" id="WP_196272426.1">
    <property type="nucleotide sequence ID" value="NZ_JADQDO010000006.1"/>
</dbReference>
<organism evidence="1 2">
    <name type="scientific">Microvirga alba</name>
    <dbReference type="NCBI Taxonomy" id="2791025"/>
    <lineage>
        <taxon>Bacteria</taxon>
        <taxon>Pseudomonadati</taxon>
        <taxon>Pseudomonadota</taxon>
        <taxon>Alphaproteobacteria</taxon>
        <taxon>Hyphomicrobiales</taxon>
        <taxon>Methylobacteriaceae</taxon>
        <taxon>Microvirga</taxon>
    </lineage>
</organism>
<keyword evidence="2" id="KW-1185">Reference proteome</keyword>